<evidence type="ECO:0000313" key="1">
    <source>
        <dbReference type="EMBL" id="KAL0939870.1"/>
    </source>
</evidence>
<sequence length="310" mass="35265">MAAHPVYRKHNTVRHNEGSNSSIEQRLGRQLSITPAYLSRVVYIPRHNDTTSHLPLYDISQTYADTTKSEPIGSSNFKLILATMKRPTGDGTDGEVRYLVNFDEEAKKTAGTVERRVPTFDGETANMFVTPNQREQVSQRSNNTYHRFLPREELEHFQISSLNTTHRPCLQLASFYPIPDTMTPQRPVRHPWFTITHETMNETPSQPPSLEWQTHPKEHGAMRYTLVDSGVDARKGTPTIYAIYHHVGIGFDLPHEYSEGILLLSGNLDGEAEILAVTSLLGLLRQVRHINRPVPRPRKKSLIKRVLGRS</sequence>
<comment type="caution">
    <text evidence="1">The sequence shown here is derived from an EMBL/GenBank/DDBJ whole genome shotgun (WGS) entry which is preliminary data.</text>
</comment>
<organism evidence="1 2">
    <name type="scientific">Colletotrichum truncatum</name>
    <name type="common">Anthracnose fungus</name>
    <name type="synonym">Colletotrichum capsici</name>
    <dbReference type="NCBI Taxonomy" id="5467"/>
    <lineage>
        <taxon>Eukaryota</taxon>
        <taxon>Fungi</taxon>
        <taxon>Dikarya</taxon>
        <taxon>Ascomycota</taxon>
        <taxon>Pezizomycotina</taxon>
        <taxon>Sordariomycetes</taxon>
        <taxon>Hypocreomycetidae</taxon>
        <taxon>Glomerellales</taxon>
        <taxon>Glomerellaceae</taxon>
        <taxon>Colletotrichum</taxon>
        <taxon>Colletotrichum truncatum species complex</taxon>
    </lineage>
</organism>
<protein>
    <submittedName>
        <fullName evidence="1">Uncharacterized protein</fullName>
    </submittedName>
</protein>
<name>A0ACC3Z797_COLTU</name>
<reference evidence="1 2" key="1">
    <citation type="journal article" date="2020" name="Phytopathology">
        <title>Genome Sequence Resources of Colletotrichum truncatum, C. plurivorum, C. musicola, and C. sojae: Four Species Pathogenic to Soybean (Glycine max).</title>
        <authorList>
            <person name="Rogerio F."/>
            <person name="Boufleur T.R."/>
            <person name="Ciampi-Guillardi M."/>
            <person name="Sukno S.A."/>
            <person name="Thon M.R."/>
            <person name="Massola Junior N.S."/>
            <person name="Baroncelli R."/>
        </authorList>
    </citation>
    <scope>NUCLEOTIDE SEQUENCE [LARGE SCALE GENOMIC DNA]</scope>
    <source>
        <strain evidence="1 2">CMES1059</strain>
    </source>
</reference>
<keyword evidence="2" id="KW-1185">Reference proteome</keyword>
<dbReference type="Proteomes" id="UP000805649">
    <property type="component" value="Unassembled WGS sequence"/>
</dbReference>
<dbReference type="EMBL" id="VUJX02000003">
    <property type="protein sequence ID" value="KAL0939870.1"/>
    <property type="molecule type" value="Genomic_DNA"/>
</dbReference>
<gene>
    <name evidence="1" type="ORF">CTRU02_206480</name>
</gene>
<evidence type="ECO:0000313" key="2">
    <source>
        <dbReference type="Proteomes" id="UP000805649"/>
    </source>
</evidence>
<accession>A0ACC3Z797</accession>
<proteinExistence type="predicted"/>